<dbReference type="GO" id="GO:0080164">
    <property type="term" value="P:regulation of nitric oxide metabolic process"/>
    <property type="evidence" value="ECO:0007669"/>
    <property type="project" value="TreeGrafter"/>
</dbReference>
<dbReference type="AlphaFoldDB" id="A0A1N6Q611"/>
<dbReference type="SMART" id="SM01154">
    <property type="entry name" value="DUF1704"/>
    <property type="match status" value="1"/>
</dbReference>
<proteinExistence type="predicted"/>
<dbReference type="EMBL" id="FTMN01000002">
    <property type="protein sequence ID" value="SIQ11939.1"/>
    <property type="molecule type" value="Genomic_DNA"/>
</dbReference>
<dbReference type="Proteomes" id="UP000186895">
    <property type="component" value="Unassembled WGS sequence"/>
</dbReference>
<dbReference type="PANTHER" id="PTHR31817">
    <property type="match status" value="1"/>
</dbReference>
<gene>
    <name evidence="5" type="ORF">SAMN05421647_102279</name>
</gene>
<protein>
    <recommendedName>
        <fullName evidence="7">Flavohemoglobin expression-modulating QEGLA motif protein</fullName>
    </recommendedName>
</protein>
<evidence type="ECO:0008006" key="7">
    <source>
        <dbReference type="Google" id="ProtNLM"/>
    </source>
</evidence>
<dbReference type="GO" id="GO:0008237">
    <property type="term" value="F:metallopeptidase activity"/>
    <property type="evidence" value="ECO:0007669"/>
    <property type="project" value="UniProtKB-KW"/>
</dbReference>
<dbReference type="NCBIfam" id="TIGR02421">
    <property type="entry name" value="QEGLA"/>
    <property type="match status" value="1"/>
</dbReference>
<dbReference type="Pfam" id="PF08014">
    <property type="entry name" value="MATCAP"/>
    <property type="match status" value="1"/>
</dbReference>
<sequence>MRKLSEAQLKRLIQARQPVDCQIRGSELQVRISEYTPLVCTTLRAGTLLSEELTQRLRISPEQRFALEHAGTEKLTELLPITLTAHESRLGCSLHSQVANSLRQRLEGQQLWQKPPTKAMHSRAQRLHRQFYNLLDTLLEVLNEDFGHCLLVDLNLRNGDSKSSPVFEVLGHAPQQPELLASTEAVLEQAELPHLESLCQSGEASARNNLHSHLQRHHPQTHMLTLKVAPVFIDAQHGLYPVMADAISRSLHDSLYAGAAALATQSNSEEVSALDLMPRQLPKEVIQVDKALKKLARGLETLLYINPTNLAREEKQFMRNPGRYQPQFRYRQLRIDPFLHREKLYRLPVDDIRDPSLRQLYRDVIDTLAERIDLLVSIGTDRFQYNSLRYYGEPTADDLANARFLLHAADRIEETEAERYPADQMTSFFTEKAKAWGLECKVELSDRILAQAMVSSGRKALMVKRDTLATESEMHALAHHELGVHMVTSLNAAAQPLKVFSLGMPGNTHAQEGLAILSEYLCGHLTLKRLKTLALRVVAVDQMLRYGDFCRTWRMLVEDHGCSHKEAFKITARIHRGGGFTKDHLYLSGFREALNLWRQGDISALYIGKTGFSYLSLLEDLLSRGLIEAPLHLPDSFKHPVTSPPEIAYLVSCIR</sequence>
<dbReference type="InterPro" id="IPR012656">
    <property type="entry name" value="CHP02421_QEGLA"/>
</dbReference>
<dbReference type="RefSeq" id="WP_076461680.1">
    <property type="nucleotide sequence ID" value="NZ_FTMN01000002.1"/>
</dbReference>
<dbReference type="eggNOG" id="COG3930">
    <property type="taxonomic scope" value="Bacteria"/>
</dbReference>
<evidence type="ECO:0000313" key="6">
    <source>
        <dbReference type="Proteomes" id="UP000186895"/>
    </source>
</evidence>
<evidence type="ECO:0000313" key="5">
    <source>
        <dbReference type="EMBL" id="SIQ11939.1"/>
    </source>
</evidence>
<dbReference type="GO" id="GO:0006508">
    <property type="term" value="P:proteolysis"/>
    <property type="evidence" value="ECO:0007669"/>
    <property type="project" value="UniProtKB-KW"/>
</dbReference>
<keyword evidence="3" id="KW-0378">Hydrolase</keyword>
<comment type="cofactor">
    <cofactor evidence="1">
        <name>Zn(2+)</name>
        <dbReference type="ChEBI" id="CHEBI:29105"/>
    </cofactor>
</comment>
<reference evidence="6" key="1">
    <citation type="submission" date="2017-01" db="EMBL/GenBank/DDBJ databases">
        <authorList>
            <person name="Varghese N."/>
            <person name="Submissions S."/>
        </authorList>
    </citation>
    <scope>NUCLEOTIDE SEQUENCE [LARGE SCALE GENOMIC DNA]</scope>
    <source>
        <strain evidence="6">DSM 7027</strain>
    </source>
</reference>
<keyword evidence="4" id="KW-0482">Metalloprotease</keyword>
<keyword evidence="6" id="KW-1185">Reference proteome</keyword>
<keyword evidence="2" id="KW-0645">Protease</keyword>
<organism evidence="5 6">
    <name type="scientific">Marinobacterium stanieri</name>
    <dbReference type="NCBI Taxonomy" id="49186"/>
    <lineage>
        <taxon>Bacteria</taxon>
        <taxon>Pseudomonadati</taxon>
        <taxon>Pseudomonadota</taxon>
        <taxon>Gammaproteobacteria</taxon>
        <taxon>Oceanospirillales</taxon>
        <taxon>Oceanospirillaceae</taxon>
        <taxon>Marinobacterium</taxon>
    </lineage>
</organism>
<accession>A0A1N6Q611</accession>
<evidence type="ECO:0000256" key="2">
    <source>
        <dbReference type="ARBA" id="ARBA00022670"/>
    </source>
</evidence>
<evidence type="ECO:0000256" key="1">
    <source>
        <dbReference type="ARBA" id="ARBA00001947"/>
    </source>
</evidence>
<dbReference type="PANTHER" id="PTHR31817:SF0">
    <property type="entry name" value="CHROMOSOME UNDETERMINED SCAFFOLD_67, WHOLE GENOME SHOTGUN SEQUENCE"/>
    <property type="match status" value="1"/>
</dbReference>
<name>A0A1N6Q611_9GAMM</name>
<dbReference type="STRING" id="49186.SAMN05421647_102279"/>
<dbReference type="InterPro" id="IPR012548">
    <property type="entry name" value="MATCAP"/>
</dbReference>
<evidence type="ECO:0000256" key="4">
    <source>
        <dbReference type="ARBA" id="ARBA00023049"/>
    </source>
</evidence>
<dbReference type="Gene3D" id="3.40.630.40">
    <property type="entry name" value="Zn-dependent exopeptidases"/>
    <property type="match status" value="1"/>
</dbReference>
<evidence type="ECO:0000256" key="3">
    <source>
        <dbReference type="ARBA" id="ARBA00022801"/>
    </source>
</evidence>